<dbReference type="InterPro" id="IPR002902">
    <property type="entry name" value="GNK2"/>
</dbReference>
<evidence type="ECO:0000256" key="17">
    <source>
        <dbReference type="ARBA" id="ARBA00047899"/>
    </source>
</evidence>
<evidence type="ECO:0000256" key="16">
    <source>
        <dbReference type="ARBA" id="ARBA00023180"/>
    </source>
</evidence>
<comment type="catalytic activity">
    <reaction evidence="18">
        <text>L-seryl-[protein] + ATP = O-phospho-L-seryl-[protein] + ADP + H(+)</text>
        <dbReference type="Rhea" id="RHEA:17989"/>
        <dbReference type="Rhea" id="RHEA-COMP:9863"/>
        <dbReference type="Rhea" id="RHEA-COMP:11604"/>
        <dbReference type="ChEBI" id="CHEBI:15378"/>
        <dbReference type="ChEBI" id="CHEBI:29999"/>
        <dbReference type="ChEBI" id="CHEBI:30616"/>
        <dbReference type="ChEBI" id="CHEBI:83421"/>
        <dbReference type="ChEBI" id="CHEBI:456216"/>
        <dbReference type="EC" id="2.7.11.1"/>
    </reaction>
</comment>
<gene>
    <name evidence="25" type="primary">LOC120276673</name>
</gene>
<evidence type="ECO:0000259" key="22">
    <source>
        <dbReference type="PROSITE" id="PS50011"/>
    </source>
</evidence>
<dbReference type="PROSITE" id="PS00107">
    <property type="entry name" value="PROTEIN_KINASE_ATP"/>
    <property type="match status" value="1"/>
</dbReference>
<dbReference type="GeneID" id="120276673"/>
<evidence type="ECO:0000256" key="5">
    <source>
        <dbReference type="ARBA" id="ARBA00022679"/>
    </source>
</evidence>
<reference evidence="25" key="1">
    <citation type="submission" date="2025-08" db="UniProtKB">
        <authorList>
            <consortium name="RefSeq"/>
        </authorList>
    </citation>
    <scope>IDENTIFICATION</scope>
</reference>
<evidence type="ECO:0000256" key="18">
    <source>
        <dbReference type="ARBA" id="ARBA00048679"/>
    </source>
</evidence>
<keyword evidence="4" id="KW-0597">Phosphoprotein</keyword>
<name>A0AB40CH08_DIOCR</name>
<evidence type="ECO:0000313" key="24">
    <source>
        <dbReference type="Proteomes" id="UP001515500"/>
    </source>
</evidence>
<evidence type="ECO:0000256" key="19">
    <source>
        <dbReference type="PROSITE-ProRule" id="PRU10141"/>
    </source>
</evidence>
<keyword evidence="13 20" id="KW-0472">Membrane</keyword>
<dbReference type="Proteomes" id="UP001515500">
    <property type="component" value="Chromosome 15"/>
</dbReference>
<keyword evidence="3" id="KW-0723">Serine/threonine-protein kinase</keyword>
<dbReference type="InterPro" id="IPR000719">
    <property type="entry name" value="Prot_kinase_dom"/>
</dbReference>
<keyword evidence="8" id="KW-0677">Repeat</keyword>
<keyword evidence="10" id="KW-0418">Kinase</keyword>
<evidence type="ECO:0000256" key="11">
    <source>
        <dbReference type="ARBA" id="ARBA00022840"/>
    </source>
</evidence>
<evidence type="ECO:0000256" key="20">
    <source>
        <dbReference type="SAM" id="Phobius"/>
    </source>
</evidence>
<dbReference type="PANTHER" id="PTHR27002">
    <property type="entry name" value="RECEPTOR-LIKE SERINE/THREONINE-PROTEIN KINASE SD1-8"/>
    <property type="match status" value="1"/>
</dbReference>
<evidence type="ECO:0000256" key="14">
    <source>
        <dbReference type="ARBA" id="ARBA00023157"/>
    </source>
</evidence>
<dbReference type="PROSITE" id="PS51473">
    <property type="entry name" value="GNK2"/>
    <property type="match status" value="2"/>
</dbReference>
<sequence length="677" mass="74598">MAALQLWTFHLLIVQALVLFQMLKKTNSQDGPILLNCPPDSNYTIPSTYKTNLDRLLSNLIVSASQSSLLFANASIGTVHALAQCRADTSIANCTACLNLSISTFSIQCPRQRSAAIRFDLCLLRYSDLPFFSQLSSDTPRIIVNGGNASNPSALNQQLNALMNEASSEAPKSPERFAVGVRNFSQFEYIFGMVECTRDLSSGDCSRCLAEVVSLLPINGFGKIGARVFRINCVARFEIYAFFPFSLLPSPPPGNGTGSNGSGTTTMTDGKSKNGTLVLVIAVVLPLVVVGILLVAAICLYSLWRKRRRAQLGIGETISGECLLFDLGTLKAATNNFSDDNKLGEGGFGSVYKGVLSDGHEIAVKRFSWNSEHGVEELRNEVDLLVKLQHRNLVRLLGCCLEEEEKLLVYEYLPNTSLNKYLFGEDLVRREKLNWGCRYKIIEGIGRGVLYLHEDSRLRIIHRDLKASNILLDFDMNPKISDFGIAKLFHLDETQGNTSLIAGTYGYMAPEYAMNGHFSTKSDVYSYGVLVLEIVTGEKASGFQGHGIASDLLTFLWQHWKEGKALEMKDRSLEGDNSVLDEQVLRCIQIGLLCVQEDPNERPSMASVVLMLNSTYIPLPSPSAPASFIKGSMTDETNLRERDMAPDLQENLQSNGHTALSRITSINDVSISILEPR</sequence>
<dbReference type="PROSITE" id="PS00108">
    <property type="entry name" value="PROTEIN_KINASE_ST"/>
    <property type="match status" value="1"/>
</dbReference>
<feature type="chain" id="PRO_5044277854" description="non-specific serine/threonine protein kinase" evidence="21">
    <location>
        <begin position="29"/>
        <end position="677"/>
    </location>
</feature>
<evidence type="ECO:0000256" key="2">
    <source>
        <dbReference type="ARBA" id="ARBA00012513"/>
    </source>
</evidence>
<evidence type="ECO:0000256" key="4">
    <source>
        <dbReference type="ARBA" id="ARBA00022553"/>
    </source>
</evidence>
<keyword evidence="11 19" id="KW-0067">ATP-binding</keyword>
<evidence type="ECO:0000256" key="7">
    <source>
        <dbReference type="ARBA" id="ARBA00022729"/>
    </source>
</evidence>
<dbReference type="CDD" id="cd23509">
    <property type="entry name" value="Gnk2-like"/>
    <property type="match status" value="2"/>
</dbReference>
<dbReference type="AlphaFoldDB" id="A0AB40CH08"/>
<feature type="binding site" evidence="19">
    <location>
        <position position="365"/>
    </location>
    <ligand>
        <name>ATP</name>
        <dbReference type="ChEBI" id="CHEBI:30616"/>
    </ligand>
</feature>
<keyword evidence="6 20" id="KW-0812">Transmembrane</keyword>
<dbReference type="GO" id="GO:0004674">
    <property type="term" value="F:protein serine/threonine kinase activity"/>
    <property type="evidence" value="ECO:0007669"/>
    <property type="project" value="UniProtKB-KW"/>
</dbReference>
<dbReference type="InterPro" id="IPR038408">
    <property type="entry name" value="GNK2_sf"/>
</dbReference>
<organism evidence="24 25">
    <name type="scientific">Dioscorea cayennensis subsp. rotundata</name>
    <name type="common">White Guinea yam</name>
    <name type="synonym">Dioscorea rotundata</name>
    <dbReference type="NCBI Taxonomy" id="55577"/>
    <lineage>
        <taxon>Eukaryota</taxon>
        <taxon>Viridiplantae</taxon>
        <taxon>Streptophyta</taxon>
        <taxon>Embryophyta</taxon>
        <taxon>Tracheophyta</taxon>
        <taxon>Spermatophyta</taxon>
        <taxon>Magnoliopsida</taxon>
        <taxon>Liliopsida</taxon>
        <taxon>Dioscoreales</taxon>
        <taxon>Dioscoreaceae</taxon>
        <taxon>Dioscorea</taxon>
    </lineage>
</organism>
<keyword evidence="16" id="KW-0325">Glycoprotein</keyword>
<evidence type="ECO:0000256" key="1">
    <source>
        <dbReference type="ARBA" id="ARBA00004167"/>
    </source>
</evidence>
<dbReference type="FunFam" id="3.30.200.20:FF:000195">
    <property type="entry name" value="G-type lectin S-receptor-like serine/threonine-protein kinase"/>
    <property type="match status" value="1"/>
</dbReference>
<dbReference type="SMART" id="SM00220">
    <property type="entry name" value="S_TKc"/>
    <property type="match status" value="1"/>
</dbReference>
<evidence type="ECO:0000256" key="10">
    <source>
        <dbReference type="ARBA" id="ARBA00022777"/>
    </source>
</evidence>
<dbReference type="GO" id="GO:0005524">
    <property type="term" value="F:ATP binding"/>
    <property type="evidence" value="ECO:0007669"/>
    <property type="project" value="UniProtKB-UniRule"/>
</dbReference>
<dbReference type="RefSeq" id="XP_039139275.1">
    <property type="nucleotide sequence ID" value="XM_039283341.1"/>
</dbReference>
<evidence type="ECO:0000256" key="9">
    <source>
        <dbReference type="ARBA" id="ARBA00022741"/>
    </source>
</evidence>
<dbReference type="InterPro" id="IPR001245">
    <property type="entry name" value="Ser-Thr/Tyr_kinase_cat_dom"/>
</dbReference>
<dbReference type="Gene3D" id="1.10.510.10">
    <property type="entry name" value="Transferase(Phosphotransferase) domain 1"/>
    <property type="match status" value="1"/>
</dbReference>
<feature type="domain" description="Gnk2-homologous" evidence="23">
    <location>
        <begin position="137"/>
        <end position="242"/>
    </location>
</feature>
<comment type="subcellular location">
    <subcellularLocation>
        <location evidence="1">Membrane</location>
        <topology evidence="1">Single-pass membrane protein</topology>
    </subcellularLocation>
</comment>
<dbReference type="InterPro" id="IPR008271">
    <property type="entry name" value="Ser/Thr_kinase_AS"/>
</dbReference>
<dbReference type="Gene3D" id="3.30.200.20">
    <property type="entry name" value="Phosphorylase Kinase, domain 1"/>
    <property type="match status" value="1"/>
</dbReference>
<proteinExistence type="predicted"/>
<accession>A0AB40CH08</accession>
<feature type="domain" description="Protein kinase" evidence="22">
    <location>
        <begin position="337"/>
        <end position="617"/>
    </location>
</feature>
<keyword evidence="9 19" id="KW-0547">Nucleotide-binding</keyword>
<keyword evidence="12 20" id="KW-1133">Transmembrane helix</keyword>
<dbReference type="InterPro" id="IPR011009">
    <property type="entry name" value="Kinase-like_dom_sf"/>
</dbReference>
<dbReference type="CDD" id="cd14066">
    <property type="entry name" value="STKc_IRAK"/>
    <property type="match status" value="1"/>
</dbReference>
<feature type="domain" description="Gnk2-homologous" evidence="23">
    <location>
        <begin position="31"/>
        <end position="131"/>
    </location>
</feature>
<keyword evidence="24" id="KW-1185">Reference proteome</keyword>
<dbReference type="Gene3D" id="3.30.430.20">
    <property type="entry name" value="Gnk2 domain, C-X8-C-X2-C motif"/>
    <property type="match status" value="2"/>
</dbReference>
<dbReference type="InterPro" id="IPR017441">
    <property type="entry name" value="Protein_kinase_ATP_BS"/>
</dbReference>
<dbReference type="GO" id="GO:0005886">
    <property type="term" value="C:plasma membrane"/>
    <property type="evidence" value="ECO:0007669"/>
    <property type="project" value="TreeGrafter"/>
</dbReference>
<evidence type="ECO:0000256" key="15">
    <source>
        <dbReference type="ARBA" id="ARBA00023170"/>
    </source>
</evidence>
<dbReference type="EC" id="2.7.11.1" evidence="2"/>
<feature type="transmembrane region" description="Helical" evidence="20">
    <location>
        <begin position="277"/>
        <end position="304"/>
    </location>
</feature>
<evidence type="ECO:0000259" key="23">
    <source>
        <dbReference type="PROSITE" id="PS51473"/>
    </source>
</evidence>
<keyword evidence="15" id="KW-0675">Receptor</keyword>
<dbReference type="Pfam" id="PF07714">
    <property type="entry name" value="PK_Tyr_Ser-Thr"/>
    <property type="match status" value="1"/>
</dbReference>
<evidence type="ECO:0000256" key="12">
    <source>
        <dbReference type="ARBA" id="ARBA00022989"/>
    </source>
</evidence>
<keyword evidence="7 21" id="KW-0732">Signal</keyword>
<feature type="signal peptide" evidence="21">
    <location>
        <begin position="1"/>
        <end position="28"/>
    </location>
</feature>
<dbReference type="PROSITE" id="PS50011">
    <property type="entry name" value="PROTEIN_KINASE_DOM"/>
    <property type="match status" value="1"/>
</dbReference>
<evidence type="ECO:0000256" key="3">
    <source>
        <dbReference type="ARBA" id="ARBA00022527"/>
    </source>
</evidence>
<dbReference type="Pfam" id="PF01657">
    <property type="entry name" value="Stress-antifung"/>
    <property type="match status" value="2"/>
</dbReference>
<evidence type="ECO:0000256" key="8">
    <source>
        <dbReference type="ARBA" id="ARBA00022737"/>
    </source>
</evidence>
<dbReference type="PANTHER" id="PTHR27002:SF1040">
    <property type="entry name" value="OS07G0538400 PROTEIN"/>
    <property type="match status" value="1"/>
</dbReference>
<keyword evidence="5" id="KW-0808">Transferase</keyword>
<evidence type="ECO:0000256" key="6">
    <source>
        <dbReference type="ARBA" id="ARBA00022692"/>
    </source>
</evidence>
<protein>
    <recommendedName>
        <fullName evidence="2">non-specific serine/threonine protein kinase</fullName>
        <ecNumber evidence="2">2.7.11.1</ecNumber>
    </recommendedName>
</protein>
<keyword evidence="14" id="KW-1015">Disulfide bond</keyword>
<dbReference type="FunFam" id="1.10.510.10:FF:000343">
    <property type="entry name" value="Cysteine-rich receptor-like protein kinase 28"/>
    <property type="match status" value="1"/>
</dbReference>
<evidence type="ECO:0000256" key="13">
    <source>
        <dbReference type="ARBA" id="ARBA00023136"/>
    </source>
</evidence>
<dbReference type="SUPFAM" id="SSF56112">
    <property type="entry name" value="Protein kinase-like (PK-like)"/>
    <property type="match status" value="1"/>
</dbReference>
<comment type="catalytic activity">
    <reaction evidence="17">
        <text>L-threonyl-[protein] + ATP = O-phospho-L-threonyl-[protein] + ADP + H(+)</text>
        <dbReference type="Rhea" id="RHEA:46608"/>
        <dbReference type="Rhea" id="RHEA-COMP:11060"/>
        <dbReference type="Rhea" id="RHEA-COMP:11605"/>
        <dbReference type="ChEBI" id="CHEBI:15378"/>
        <dbReference type="ChEBI" id="CHEBI:30013"/>
        <dbReference type="ChEBI" id="CHEBI:30616"/>
        <dbReference type="ChEBI" id="CHEBI:61977"/>
        <dbReference type="ChEBI" id="CHEBI:456216"/>
        <dbReference type="EC" id="2.7.11.1"/>
    </reaction>
</comment>
<evidence type="ECO:0000256" key="21">
    <source>
        <dbReference type="SAM" id="SignalP"/>
    </source>
</evidence>
<evidence type="ECO:0000313" key="25">
    <source>
        <dbReference type="RefSeq" id="XP_039139275.1"/>
    </source>
</evidence>